<evidence type="ECO:0000256" key="7">
    <source>
        <dbReference type="ARBA" id="ARBA00023172"/>
    </source>
</evidence>
<evidence type="ECO:0000259" key="9">
    <source>
        <dbReference type="Pfam" id="PF00149"/>
    </source>
</evidence>
<keyword evidence="8" id="KW-0255">Endonuclease</keyword>
<gene>
    <name evidence="8 11" type="primary">sbcD</name>
    <name evidence="11" type="ORF">GCM10011391_31220</name>
</gene>
<organism evidence="11 12">
    <name type="scientific">Pullulanibacillus camelliae</name>
    <dbReference type="NCBI Taxonomy" id="1707096"/>
    <lineage>
        <taxon>Bacteria</taxon>
        <taxon>Bacillati</taxon>
        <taxon>Bacillota</taxon>
        <taxon>Bacilli</taxon>
        <taxon>Bacillales</taxon>
        <taxon>Sporolactobacillaceae</taxon>
        <taxon>Pullulanibacillus</taxon>
    </lineage>
</organism>
<comment type="subunit">
    <text evidence="2 8">Heterodimer of SbcC and SbcD.</text>
</comment>
<dbReference type="InterPro" id="IPR004593">
    <property type="entry name" value="SbcD"/>
</dbReference>
<keyword evidence="6 8" id="KW-0269">Exonuclease</keyword>
<dbReference type="GO" id="GO:0008408">
    <property type="term" value="F:3'-5' exonuclease activity"/>
    <property type="evidence" value="ECO:0007669"/>
    <property type="project" value="InterPro"/>
</dbReference>
<evidence type="ECO:0000313" key="11">
    <source>
        <dbReference type="EMBL" id="GGE50221.1"/>
    </source>
</evidence>
<sequence length="396" mass="43759">MRLLHTADWHLGRSLEGRSRQSEQEAVLAEIISIANDEKVDAVIMAGDVYDSVNPPAASEILFYETMKQLSHGGKRPVVVISGNHDSPERVEAASPLALTHGITLVGRPSQGPLTIAIPSCHQELVISAVPYPSESRLNECLSEMNEEAYIRSAYDERLSVLFHSHAQAFKKEAVNVVMSHLFIAGGRESDSERPIQIGGAYTVSPSSLDVGADYVALGHLHRPQSLAFGQTPGRYSGSPLAYSFSEANQPKSVTLIDCEPGQPADIREIYLKSGKPLVRWSAKQGLEEVYQWIEAGRDKQAWVDLEITLKDALAIRDIQNLRKAHEGLIHIRPIYLEAENDELFTRLSELPLQDIFGRFYRQQTGGADPDQALVELFLEMAKETEEESGGVYATD</sequence>
<dbReference type="Pfam" id="PF12320">
    <property type="entry name" value="SbcD_C"/>
    <property type="match status" value="1"/>
</dbReference>
<reference evidence="11" key="2">
    <citation type="submission" date="2020-09" db="EMBL/GenBank/DDBJ databases">
        <authorList>
            <person name="Sun Q."/>
            <person name="Zhou Y."/>
        </authorList>
    </citation>
    <scope>NUCLEOTIDE SEQUENCE</scope>
    <source>
        <strain evidence="11">CGMCC 1.15371</strain>
    </source>
</reference>
<accession>A0A8J3DYN1</accession>
<dbReference type="AlphaFoldDB" id="A0A8J3DYN1"/>
<dbReference type="Pfam" id="PF00149">
    <property type="entry name" value="Metallophos"/>
    <property type="match status" value="1"/>
</dbReference>
<evidence type="ECO:0000256" key="3">
    <source>
        <dbReference type="ARBA" id="ARBA00013365"/>
    </source>
</evidence>
<dbReference type="EMBL" id="BMIR01000017">
    <property type="protein sequence ID" value="GGE50221.1"/>
    <property type="molecule type" value="Genomic_DNA"/>
</dbReference>
<dbReference type="InterPro" id="IPR041796">
    <property type="entry name" value="Mre11_N"/>
</dbReference>
<comment type="similarity">
    <text evidence="1 8">Belongs to the SbcD family.</text>
</comment>
<dbReference type="GO" id="GO:0006310">
    <property type="term" value="P:DNA recombination"/>
    <property type="evidence" value="ECO:0007669"/>
    <property type="project" value="UniProtKB-KW"/>
</dbReference>
<evidence type="ECO:0000259" key="10">
    <source>
        <dbReference type="Pfam" id="PF12320"/>
    </source>
</evidence>
<evidence type="ECO:0000313" key="12">
    <source>
        <dbReference type="Proteomes" id="UP000628775"/>
    </source>
</evidence>
<dbReference type="GO" id="GO:0006260">
    <property type="term" value="P:DNA replication"/>
    <property type="evidence" value="ECO:0007669"/>
    <property type="project" value="UniProtKB-KW"/>
</dbReference>
<evidence type="ECO:0000256" key="5">
    <source>
        <dbReference type="ARBA" id="ARBA00022801"/>
    </source>
</evidence>
<feature type="domain" description="Calcineurin-like phosphoesterase" evidence="9">
    <location>
        <begin position="1"/>
        <end position="224"/>
    </location>
</feature>
<evidence type="ECO:0000256" key="6">
    <source>
        <dbReference type="ARBA" id="ARBA00022839"/>
    </source>
</evidence>
<evidence type="ECO:0000256" key="2">
    <source>
        <dbReference type="ARBA" id="ARBA00011322"/>
    </source>
</evidence>
<evidence type="ECO:0000256" key="8">
    <source>
        <dbReference type="RuleBase" id="RU363069"/>
    </source>
</evidence>
<dbReference type="CDD" id="cd00840">
    <property type="entry name" value="MPP_Mre11_N"/>
    <property type="match status" value="1"/>
</dbReference>
<keyword evidence="8" id="KW-0235">DNA replication</keyword>
<dbReference type="InterPro" id="IPR004843">
    <property type="entry name" value="Calcineurin-like_PHP"/>
</dbReference>
<evidence type="ECO:0000256" key="1">
    <source>
        <dbReference type="ARBA" id="ARBA00010555"/>
    </source>
</evidence>
<keyword evidence="4 8" id="KW-0540">Nuclease</keyword>
<dbReference type="PANTHER" id="PTHR30337:SF0">
    <property type="entry name" value="NUCLEASE SBCCD SUBUNIT D"/>
    <property type="match status" value="1"/>
</dbReference>
<evidence type="ECO:0000256" key="4">
    <source>
        <dbReference type="ARBA" id="ARBA00022722"/>
    </source>
</evidence>
<feature type="domain" description="Nuclease SbcCD subunit D C-terminal" evidence="10">
    <location>
        <begin position="276"/>
        <end position="365"/>
    </location>
</feature>
<reference evidence="11" key="1">
    <citation type="journal article" date="2014" name="Int. J. Syst. Evol. Microbiol.">
        <title>Complete genome sequence of Corynebacterium casei LMG S-19264T (=DSM 44701T), isolated from a smear-ripened cheese.</title>
        <authorList>
            <consortium name="US DOE Joint Genome Institute (JGI-PGF)"/>
            <person name="Walter F."/>
            <person name="Albersmeier A."/>
            <person name="Kalinowski J."/>
            <person name="Ruckert C."/>
        </authorList>
    </citation>
    <scope>NUCLEOTIDE SEQUENCE</scope>
    <source>
        <strain evidence="11">CGMCC 1.15371</strain>
    </source>
</reference>
<dbReference type="NCBIfam" id="TIGR00619">
    <property type="entry name" value="sbcd"/>
    <property type="match status" value="1"/>
</dbReference>
<dbReference type="InterPro" id="IPR050535">
    <property type="entry name" value="DNA_Repair-Maintenance_Comp"/>
</dbReference>
<keyword evidence="12" id="KW-1185">Reference proteome</keyword>
<dbReference type="SUPFAM" id="SSF56300">
    <property type="entry name" value="Metallo-dependent phosphatases"/>
    <property type="match status" value="1"/>
</dbReference>
<dbReference type="Gene3D" id="3.60.21.10">
    <property type="match status" value="1"/>
</dbReference>
<name>A0A8J3DYN1_9BACL</name>
<dbReference type="InterPro" id="IPR026843">
    <property type="entry name" value="SbcD_C"/>
</dbReference>
<dbReference type="RefSeq" id="WP_188696322.1">
    <property type="nucleotide sequence ID" value="NZ_BMIR01000017.1"/>
</dbReference>
<protein>
    <recommendedName>
        <fullName evidence="3 8">Nuclease SbcCD subunit D</fullName>
    </recommendedName>
</protein>
<keyword evidence="5 8" id="KW-0378">Hydrolase</keyword>
<dbReference type="PANTHER" id="PTHR30337">
    <property type="entry name" value="COMPONENT OF ATP-DEPENDENT DSDNA EXONUCLEASE"/>
    <property type="match status" value="1"/>
</dbReference>
<dbReference type="GO" id="GO:0004519">
    <property type="term" value="F:endonuclease activity"/>
    <property type="evidence" value="ECO:0007669"/>
    <property type="project" value="UniProtKB-KW"/>
</dbReference>
<comment type="caution">
    <text evidence="11">The sequence shown here is derived from an EMBL/GenBank/DDBJ whole genome shotgun (WGS) entry which is preliminary data.</text>
</comment>
<comment type="function">
    <text evidence="8">SbcCD cleaves DNA hairpin structures. These structures can inhibit DNA replication and are intermediates in certain DNA recombination reactions. The complex acts as a 3'-&gt;5' double strand exonuclease that can open hairpins. It also has a 5' single-strand endonuclease activity.</text>
</comment>
<proteinExistence type="inferred from homology"/>
<dbReference type="Proteomes" id="UP000628775">
    <property type="component" value="Unassembled WGS sequence"/>
</dbReference>
<keyword evidence="7 8" id="KW-0233">DNA recombination</keyword>
<dbReference type="InterPro" id="IPR029052">
    <property type="entry name" value="Metallo-depent_PP-like"/>
</dbReference>